<dbReference type="GO" id="GO:0005886">
    <property type="term" value="C:plasma membrane"/>
    <property type="evidence" value="ECO:0007669"/>
    <property type="project" value="UniProtKB-SubCell"/>
</dbReference>
<dbReference type="InterPro" id="IPR026392">
    <property type="entry name" value="Exo/Archaeosortase_dom"/>
</dbReference>
<dbReference type="GO" id="GO:0006508">
    <property type="term" value="P:proteolysis"/>
    <property type="evidence" value="ECO:0007669"/>
    <property type="project" value="UniProtKB-KW"/>
</dbReference>
<evidence type="ECO:0000256" key="3">
    <source>
        <dbReference type="ARBA" id="ARBA00022670"/>
    </source>
</evidence>
<keyword evidence="4 8" id="KW-0812">Transmembrane</keyword>
<name>A0A2N5X228_9GAMM</name>
<dbReference type="AlphaFoldDB" id="A0A2N5X228"/>
<keyword evidence="7 8" id="KW-0472">Membrane</keyword>
<accession>A0A2N5X228</accession>
<reference evidence="9 10" key="1">
    <citation type="submission" date="2018-01" db="EMBL/GenBank/DDBJ databases">
        <title>The draft genome sequence of Halioglobus lutimaris HF004.</title>
        <authorList>
            <person name="Du Z.-J."/>
            <person name="Shi M.-J."/>
        </authorList>
    </citation>
    <scope>NUCLEOTIDE SEQUENCE [LARGE SCALE GENOMIC DNA]</scope>
    <source>
        <strain evidence="9 10">HF004</strain>
    </source>
</reference>
<sequence length="169" mass="18553">MKRFVITFSVVLVALFSVEMLNPVQEHVIVPFTSLLAKISAALIAPFDDTVIAFGKVLQFRDSGFAVSIEAGCNGVEATIVLLAAVVAYPASWKARISAILLGFLAIQALNIVRIITLFYLGDWDLDIFSWVHLYLWPALIMLDVLVVFILYLRYLANSAPEAAHAPAT</sequence>
<evidence type="ECO:0000256" key="8">
    <source>
        <dbReference type="SAM" id="Phobius"/>
    </source>
</evidence>
<organism evidence="9 10">
    <name type="scientific">Pseudohalioglobus lutimaris</name>
    <dbReference type="NCBI Taxonomy" id="1737061"/>
    <lineage>
        <taxon>Bacteria</taxon>
        <taxon>Pseudomonadati</taxon>
        <taxon>Pseudomonadota</taxon>
        <taxon>Gammaproteobacteria</taxon>
        <taxon>Cellvibrionales</taxon>
        <taxon>Halieaceae</taxon>
        <taxon>Pseudohalioglobus</taxon>
    </lineage>
</organism>
<protein>
    <submittedName>
        <fullName evidence="9">Exosortase H</fullName>
    </submittedName>
</protein>
<keyword evidence="5" id="KW-0378">Hydrolase</keyword>
<dbReference type="GO" id="GO:0008233">
    <property type="term" value="F:peptidase activity"/>
    <property type="evidence" value="ECO:0007669"/>
    <property type="project" value="UniProtKB-KW"/>
</dbReference>
<dbReference type="NCBIfam" id="TIGR04177">
    <property type="entry name" value="exosort_XrtH"/>
    <property type="match status" value="1"/>
</dbReference>
<dbReference type="EMBL" id="PKUS01000013">
    <property type="protein sequence ID" value="PLW68545.1"/>
    <property type="molecule type" value="Genomic_DNA"/>
</dbReference>
<evidence type="ECO:0000256" key="5">
    <source>
        <dbReference type="ARBA" id="ARBA00022801"/>
    </source>
</evidence>
<dbReference type="OrthoDB" id="5540917at2"/>
<dbReference type="Proteomes" id="UP000235005">
    <property type="component" value="Unassembled WGS sequence"/>
</dbReference>
<gene>
    <name evidence="9" type="primary">xrtH</name>
    <name evidence="9" type="ORF">C0039_12295</name>
</gene>
<comment type="caution">
    <text evidence="9">The sequence shown here is derived from an EMBL/GenBank/DDBJ whole genome shotgun (WGS) entry which is preliminary data.</text>
</comment>
<evidence type="ECO:0000256" key="1">
    <source>
        <dbReference type="ARBA" id="ARBA00004651"/>
    </source>
</evidence>
<dbReference type="RefSeq" id="WP_076000288.1">
    <property type="nucleotide sequence ID" value="NZ_PKUS01000013.1"/>
</dbReference>
<keyword evidence="3" id="KW-0645">Protease</keyword>
<comment type="subcellular location">
    <subcellularLocation>
        <location evidence="1">Cell membrane</location>
        <topology evidence="1">Multi-pass membrane protein</topology>
    </subcellularLocation>
</comment>
<keyword evidence="10" id="KW-1185">Reference proteome</keyword>
<keyword evidence="2" id="KW-1003">Cell membrane</keyword>
<evidence type="ECO:0000256" key="7">
    <source>
        <dbReference type="ARBA" id="ARBA00023136"/>
    </source>
</evidence>
<feature type="transmembrane region" description="Helical" evidence="8">
    <location>
        <begin position="134"/>
        <end position="153"/>
    </location>
</feature>
<evidence type="ECO:0000256" key="6">
    <source>
        <dbReference type="ARBA" id="ARBA00022989"/>
    </source>
</evidence>
<proteinExistence type="predicted"/>
<feature type="transmembrane region" description="Helical" evidence="8">
    <location>
        <begin position="65"/>
        <end position="87"/>
    </location>
</feature>
<dbReference type="InterPro" id="IPR019127">
    <property type="entry name" value="Exosortase"/>
</dbReference>
<evidence type="ECO:0000256" key="2">
    <source>
        <dbReference type="ARBA" id="ARBA00022475"/>
    </source>
</evidence>
<evidence type="ECO:0000313" key="9">
    <source>
        <dbReference type="EMBL" id="PLW68545.1"/>
    </source>
</evidence>
<dbReference type="Pfam" id="PF09721">
    <property type="entry name" value="Exosortase_EpsH"/>
    <property type="match status" value="1"/>
</dbReference>
<evidence type="ECO:0000313" key="10">
    <source>
        <dbReference type="Proteomes" id="UP000235005"/>
    </source>
</evidence>
<feature type="transmembrane region" description="Helical" evidence="8">
    <location>
        <begin position="99"/>
        <end position="122"/>
    </location>
</feature>
<evidence type="ECO:0000256" key="4">
    <source>
        <dbReference type="ARBA" id="ARBA00022692"/>
    </source>
</evidence>
<dbReference type="InterPro" id="IPR026441">
    <property type="entry name" value="Exosort_XrtH"/>
</dbReference>
<keyword evidence="6 8" id="KW-1133">Transmembrane helix</keyword>
<dbReference type="NCBIfam" id="TIGR04178">
    <property type="entry name" value="exo_archaeo"/>
    <property type="match status" value="1"/>
</dbReference>